<keyword evidence="2 5" id="KW-0472">Membrane</keyword>
<dbReference type="PANTHER" id="PTHR24100:SF151">
    <property type="entry name" value="ICOS LIGAND"/>
    <property type="match status" value="1"/>
</dbReference>
<dbReference type="GeneTree" id="ENSGT01030000239945"/>
<evidence type="ECO:0000256" key="1">
    <source>
        <dbReference type="ARBA" id="ARBA00004370"/>
    </source>
</evidence>
<dbReference type="Gene3D" id="2.60.40.10">
    <property type="entry name" value="Immunoglobulins"/>
    <property type="match status" value="2"/>
</dbReference>
<dbReference type="SUPFAM" id="SSF48726">
    <property type="entry name" value="Immunoglobulin"/>
    <property type="match status" value="2"/>
</dbReference>
<dbReference type="GO" id="GO:0050852">
    <property type="term" value="P:T cell receptor signaling pathway"/>
    <property type="evidence" value="ECO:0007669"/>
    <property type="project" value="TreeGrafter"/>
</dbReference>
<dbReference type="SMART" id="SM00409">
    <property type="entry name" value="IG"/>
    <property type="match status" value="2"/>
</dbReference>
<dbReference type="Proteomes" id="UP000694546">
    <property type="component" value="Chromosome 19"/>
</dbReference>
<dbReference type="InterPro" id="IPR013106">
    <property type="entry name" value="Ig_V-set"/>
</dbReference>
<name>A0A8C5ATL2_GADMO</name>
<dbReference type="Ensembl" id="ENSGMOT00000054472.1">
    <property type="protein sequence ID" value="ENSGMOP00000036400.1"/>
    <property type="gene ID" value="ENSGMOG00000023218.1"/>
</dbReference>
<reference evidence="8" key="1">
    <citation type="submission" date="2025-08" db="UniProtKB">
        <authorList>
            <consortium name="Ensembl"/>
        </authorList>
    </citation>
    <scope>IDENTIFICATION</scope>
</reference>
<dbReference type="InterPro" id="IPR003599">
    <property type="entry name" value="Ig_sub"/>
</dbReference>
<keyword evidence="3" id="KW-0393">Immunoglobulin domain</keyword>
<dbReference type="InterPro" id="IPR013783">
    <property type="entry name" value="Ig-like_fold"/>
</dbReference>
<reference evidence="8" key="2">
    <citation type="submission" date="2025-09" db="UniProtKB">
        <authorList>
            <consortium name="Ensembl"/>
        </authorList>
    </citation>
    <scope>IDENTIFICATION</scope>
</reference>
<feature type="domain" description="Ig-like" evidence="7">
    <location>
        <begin position="135"/>
        <end position="225"/>
    </location>
</feature>
<accession>A0A8C5ATL2</accession>
<feature type="transmembrane region" description="Helical" evidence="5">
    <location>
        <begin position="231"/>
        <end position="251"/>
    </location>
</feature>
<feature type="compositionally biased region" description="Polar residues" evidence="4">
    <location>
        <begin position="161"/>
        <end position="175"/>
    </location>
</feature>
<evidence type="ECO:0000256" key="3">
    <source>
        <dbReference type="ARBA" id="ARBA00023319"/>
    </source>
</evidence>
<sequence length="300" mass="32569">MHYTCLSIQLLCVCPVGVLRHLLHQLCFLAGADITEVFTREGDNAILPCALDSPVDLTDEAFDWKKEPQEVFFYIQGKDYNNGREGQDPQFVGRVGLTQGGLQAGNASVVLSSVTQADSGVYKCVILTRRTNRWIRLTVASAQQASPSSGSVRLSCVSRGGQPQPSGLEWQTPNGTVIPAEEAPPAASSDSDGRYSISQTVKVTEPGSYTCLARQQGLKMRTRIPSHRCPPLLLCGFCPCVGCVGVVCVAYKNTSRPFRAADPAHVQEVLFAVENDPCCYRVESCRVVSSRATCAVEKRH</sequence>
<feature type="compositionally biased region" description="Low complexity" evidence="4">
    <location>
        <begin position="179"/>
        <end position="190"/>
    </location>
</feature>
<keyword evidence="5" id="KW-0812">Transmembrane</keyword>
<evidence type="ECO:0000313" key="9">
    <source>
        <dbReference type="Proteomes" id="UP000694546"/>
    </source>
</evidence>
<dbReference type="GO" id="GO:0009897">
    <property type="term" value="C:external side of plasma membrane"/>
    <property type="evidence" value="ECO:0007669"/>
    <property type="project" value="TreeGrafter"/>
</dbReference>
<dbReference type="InterPro" id="IPR053896">
    <property type="entry name" value="BTN3A2-like_Ig-C"/>
</dbReference>
<evidence type="ECO:0000256" key="5">
    <source>
        <dbReference type="SAM" id="Phobius"/>
    </source>
</evidence>
<dbReference type="Pfam" id="PF07686">
    <property type="entry name" value="V-set"/>
    <property type="match status" value="1"/>
</dbReference>
<evidence type="ECO:0000256" key="4">
    <source>
        <dbReference type="SAM" id="MobiDB-lite"/>
    </source>
</evidence>
<proteinExistence type="predicted"/>
<evidence type="ECO:0000259" key="7">
    <source>
        <dbReference type="PROSITE" id="PS50835"/>
    </source>
</evidence>
<feature type="region of interest" description="Disordered" evidence="4">
    <location>
        <begin position="161"/>
        <end position="196"/>
    </location>
</feature>
<feature type="signal peptide" evidence="6">
    <location>
        <begin position="1"/>
        <end position="20"/>
    </location>
</feature>
<comment type="subcellular location">
    <subcellularLocation>
        <location evidence="1">Membrane</location>
    </subcellularLocation>
</comment>
<dbReference type="GO" id="GO:0001817">
    <property type="term" value="P:regulation of cytokine production"/>
    <property type="evidence" value="ECO:0007669"/>
    <property type="project" value="TreeGrafter"/>
</dbReference>
<feature type="domain" description="Ig-like" evidence="7">
    <location>
        <begin position="15"/>
        <end position="126"/>
    </location>
</feature>
<keyword evidence="9" id="KW-1185">Reference proteome</keyword>
<dbReference type="PANTHER" id="PTHR24100">
    <property type="entry name" value="BUTYROPHILIN"/>
    <property type="match status" value="1"/>
</dbReference>
<keyword evidence="6" id="KW-0732">Signal</keyword>
<dbReference type="InterPro" id="IPR050504">
    <property type="entry name" value="IgSF_BTN/MOG"/>
</dbReference>
<keyword evidence="5" id="KW-1133">Transmembrane helix</keyword>
<dbReference type="GO" id="GO:0005102">
    <property type="term" value="F:signaling receptor binding"/>
    <property type="evidence" value="ECO:0007669"/>
    <property type="project" value="TreeGrafter"/>
</dbReference>
<protein>
    <recommendedName>
        <fullName evidence="7">Ig-like domain-containing protein</fullName>
    </recommendedName>
</protein>
<dbReference type="AlphaFoldDB" id="A0A8C5ATL2"/>
<evidence type="ECO:0000313" key="8">
    <source>
        <dbReference type="Ensembl" id="ENSGMOP00000036400.1"/>
    </source>
</evidence>
<organism evidence="8 9">
    <name type="scientific">Gadus morhua</name>
    <name type="common">Atlantic cod</name>
    <dbReference type="NCBI Taxonomy" id="8049"/>
    <lineage>
        <taxon>Eukaryota</taxon>
        <taxon>Metazoa</taxon>
        <taxon>Chordata</taxon>
        <taxon>Craniata</taxon>
        <taxon>Vertebrata</taxon>
        <taxon>Euteleostomi</taxon>
        <taxon>Actinopterygii</taxon>
        <taxon>Neopterygii</taxon>
        <taxon>Teleostei</taxon>
        <taxon>Neoteleostei</taxon>
        <taxon>Acanthomorphata</taxon>
        <taxon>Zeiogadaria</taxon>
        <taxon>Gadariae</taxon>
        <taxon>Gadiformes</taxon>
        <taxon>Gadoidei</taxon>
        <taxon>Gadidae</taxon>
        <taxon>Gadus</taxon>
    </lineage>
</organism>
<evidence type="ECO:0000256" key="6">
    <source>
        <dbReference type="SAM" id="SignalP"/>
    </source>
</evidence>
<evidence type="ECO:0000256" key="2">
    <source>
        <dbReference type="ARBA" id="ARBA00023136"/>
    </source>
</evidence>
<dbReference type="InterPro" id="IPR036179">
    <property type="entry name" value="Ig-like_dom_sf"/>
</dbReference>
<dbReference type="PROSITE" id="PS50835">
    <property type="entry name" value="IG_LIKE"/>
    <property type="match status" value="2"/>
</dbReference>
<dbReference type="InterPro" id="IPR007110">
    <property type="entry name" value="Ig-like_dom"/>
</dbReference>
<dbReference type="Pfam" id="PF22705">
    <property type="entry name" value="C2-set_3"/>
    <property type="match status" value="1"/>
</dbReference>
<feature type="chain" id="PRO_5047003662" description="Ig-like domain-containing protein" evidence="6">
    <location>
        <begin position="21"/>
        <end position="300"/>
    </location>
</feature>
<dbReference type="OMA" id="VENDPCC"/>